<keyword evidence="2" id="KW-1185">Reference proteome</keyword>
<accession>A0A6A0B8G0</accession>
<gene>
    <name evidence="1" type="ORF">Hs20B_11360</name>
</gene>
<name>A0A6A0B8G0_9LACT</name>
<protein>
    <submittedName>
        <fullName evidence="1">Uncharacterized protein</fullName>
    </submittedName>
</protein>
<reference evidence="1 2" key="1">
    <citation type="submission" date="2020-02" db="EMBL/GenBank/DDBJ databases">
        <title>Draft genome sequence of Lactococcus sp. Hs20B0-1.</title>
        <authorList>
            <person name="Noda S."/>
            <person name="Yuki M."/>
            <person name="Ohkuma M."/>
        </authorList>
    </citation>
    <scope>NUCLEOTIDE SEQUENCE [LARGE SCALE GENOMIC DNA]</scope>
    <source>
        <strain evidence="1 2">Hs20B0-1</strain>
    </source>
</reference>
<dbReference type="EMBL" id="BLLH01000005">
    <property type="protein sequence ID" value="GFH40738.1"/>
    <property type="molecule type" value="Genomic_DNA"/>
</dbReference>
<dbReference type="AlphaFoldDB" id="A0A6A0B8G0"/>
<evidence type="ECO:0000313" key="2">
    <source>
        <dbReference type="Proteomes" id="UP000475928"/>
    </source>
</evidence>
<organism evidence="1 2">
    <name type="scientific">Pseudolactococcus insecticola</name>
    <dbReference type="NCBI Taxonomy" id="2709158"/>
    <lineage>
        <taxon>Bacteria</taxon>
        <taxon>Bacillati</taxon>
        <taxon>Bacillota</taxon>
        <taxon>Bacilli</taxon>
        <taxon>Lactobacillales</taxon>
        <taxon>Streptococcaceae</taxon>
        <taxon>Pseudolactococcus</taxon>
    </lineage>
</organism>
<comment type="caution">
    <text evidence="1">The sequence shown here is derived from an EMBL/GenBank/DDBJ whole genome shotgun (WGS) entry which is preliminary data.</text>
</comment>
<evidence type="ECO:0000313" key="1">
    <source>
        <dbReference type="EMBL" id="GFH40738.1"/>
    </source>
</evidence>
<proteinExistence type="predicted"/>
<sequence length="69" mass="8247">MDIKKATHYRRKNINILMKDGKEYTGFFEDYADSEDVEVDTIQLENQELWGDWLKEIPVPEIQSIEEIK</sequence>
<dbReference type="Proteomes" id="UP000475928">
    <property type="component" value="Unassembled WGS sequence"/>
</dbReference>
<dbReference type="RefSeq" id="WP_172356543.1">
    <property type="nucleotide sequence ID" value="NZ_BLLH01000005.1"/>
</dbReference>